<sequence length="72" mass="8609">METVHGCAEKLPQNPLSDFSIWGRLIEYRKKVQWDDILAQVNELESNFDRNKAWKRFVKEPVVDQFGQVWMI</sequence>
<dbReference type="AlphaFoldDB" id="A0A8F1MAT8"/>
<dbReference type="Proteomes" id="UP000677117">
    <property type="component" value="Chromosome"/>
</dbReference>
<dbReference type="RefSeq" id="WP_232736257.1">
    <property type="nucleotide sequence ID" value="NZ_CP076459.1"/>
</dbReference>
<evidence type="ECO:0000313" key="2">
    <source>
        <dbReference type="Proteomes" id="UP000677117"/>
    </source>
</evidence>
<dbReference type="EMBL" id="CP076459">
    <property type="protein sequence ID" value="QWQ31482.1"/>
    <property type="molecule type" value="Genomic_DNA"/>
</dbReference>
<dbReference type="KEGG" id="mvl:KOY49_00345"/>
<evidence type="ECO:0000313" key="1">
    <source>
        <dbReference type="EMBL" id="QWQ31482.1"/>
    </source>
</evidence>
<keyword evidence="2" id="KW-1185">Reference proteome</keyword>
<gene>
    <name evidence="1" type="ORF">KOY49_00345</name>
</gene>
<name>A0A8F1MAT8_9BACT</name>
<reference evidence="1" key="1">
    <citation type="submission" date="2021-06" db="EMBL/GenBank/DDBJ databases">
        <title>An adapted protocol for Saccharibacteria cultivation: two new species join this phylum of Candidate Phyla Radiations.</title>
        <authorList>
            <person name="Ibrahim A."/>
            <person name="Maatouk M."/>
            <person name="Raoult D."/>
            <person name="Bittar F."/>
        </authorList>
    </citation>
    <scope>NUCLEOTIDE SEQUENCE</scope>
    <source>
        <strain evidence="1">IHU2</strain>
    </source>
</reference>
<organism evidence="1 2">
    <name type="scientific">Candidatus Minimicrobia vallesae</name>
    <dbReference type="NCBI Taxonomy" id="2841264"/>
    <lineage>
        <taxon>Bacteria</taxon>
        <taxon>Candidatus Saccharimonadota</taxon>
        <taxon>Candidatus Saccharimonadota incertae sedis</taxon>
        <taxon>Candidatus Minimicrobia</taxon>
    </lineage>
</organism>
<accession>A0A8F1MAT8</accession>
<proteinExistence type="predicted"/>
<protein>
    <submittedName>
        <fullName evidence="1">Uncharacterized protein</fullName>
    </submittedName>
</protein>